<comment type="caution">
    <text evidence="2">The sequence shown here is derived from an EMBL/GenBank/DDBJ whole genome shotgun (WGS) entry which is preliminary data.</text>
</comment>
<proteinExistence type="predicted"/>
<protein>
    <submittedName>
        <fullName evidence="2">Uncharacterized protein</fullName>
    </submittedName>
</protein>
<organism evidence="2 3">
    <name type="scientific">Rhodopirellula baltica WH47</name>
    <dbReference type="NCBI Taxonomy" id="991778"/>
    <lineage>
        <taxon>Bacteria</taxon>
        <taxon>Pseudomonadati</taxon>
        <taxon>Planctomycetota</taxon>
        <taxon>Planctomycetia</taxon>
        <taxon>Pirellulales</taxon>
        <taxon>Pirellulaceae</taxon>
        <taxon>Rhodopirellula</taxon>
    </lineage>
</organism>
<dbReference type="EMBL" id="AFAR01000050">
    <property type="protein sequence ID" value="EGF29201.1"/>
    <property type="molecule type" value="Genomic_DNA"/>
</dbReference>
<gene>
    <name evidence="2" type="ORF">RBWH47_04160</name>
</gene>
<name>F2AMC3_RHOBT</name>
<accession>F2AMC3</accession>
<evidence type="ECO:0000256" key="1">
    <source>
        <dbReference type="SAM" id="Coils"/>
    </source>
</evidence>
<evidence type="ECO:0000313" key="3">
    <source>
        <dbReference type="Proteomes" id="UP000006222"/>
    </source>
</evidence>
<sequence>MSNQSGRLARVFRHSSCFGKRYQSQAKPGKPPNGSNGLARVSLPTCFAMLQSNGMTQQYQPHPIHPPRIDKMKLIAIATVLLFASVATCEETNVQLNDFQSKAAKLAVKTFNERLLFLEQSMQQHVDTANSKLRDELKVALEQAAKQEDLKETERISRFLQADAPLKADNESAAARETIRKLRAEVADLKKRLDEMTQPDPLVGSWKYQSGNVCHFTNDGWVVLKGERIAAWKRTGENSYVTAFLKNFGDGSSDAMTLGPDGKTIMAKSKSGKGFSMYRIPSK</sequence>
<keyword evidence="1" id="KW-0175">Coiled coil</keyword>
<feature type="coiled-coil region" evidence="1">
    <location>
        <begin position="130"/>
        <end position="199"/>
    </location>
</feature>
<dbReference type="Proteomes" id="UP000006222">
    <property type="component" value="Unassembled WGS sequence"/>
</dbReference>
<reference evidence="2 3" key="1">
    <citation type="journal article" date="2013" name="Mar. Genomics">
        <title>Expression of sulfatases in Rhodopirellula baltica and the diversity of sulfatases in the genus Rhodopirellula.</title>
        <authorList>
            <person name="Wegner C.E."/>
            <person name="Richter-Heitmann T."/>
            <person name="Klindworth A."/>
            <person name="Klockow C."/>
            <person name="Richter M."/>
            <person name="Achstetter T."/>
            <person name="Glockner F.O."/>
            <person name="Harder J."/>
        </authorList>
    </citation>
    <scope>NUCLEOTIDE SEQUENCE [LARGE SCALE GENOMIC DNA]</scope>
    <source>
        <strain evidence="2 3">WH47</strain>
    </source>
</reference>
<evidence type="ECO:0000313" key="2">
    <source>
        <dbReference type="EMBL" id="EGF29201.1"/>
    </source>
</evidence>
<dbReference type="PATRIC" id="fig|991778.3.peg.863"/>
<dbReference type="AlphaFoldDB" id="F2AMC3"/>